<dbReference type="RefSeq" id="WP_054654974.1">
    <property type="nucleotide sequence ID" value="NZ_AZEB01000002.1"/>
</dbReference>
<comment type="caution">
    <text evidence="1">The sequence shown here is derived from an EMBL/GenBank/DDBJ whole genome shotgun (WGS) entry which is preliminary data.</text>
</comment>
<accession>A0A0R1NRN6</accession>
<evidence type="ECO:0000313" key="2">
    <source>
        <dbReference type="Proteomes" id="UP000051439"/>
    </source>
</evidence>
<dbReference type="PATRIC" id="fig|1423766.4.peg.1064"/>
<evidence type="ECO:0000313" key="1">
    <source>
        <dbReference type="EMBL" id="KRL23005.1"/>
    </source>
</evidence>
<dbReference type="EMBL" id="AZEB01000002">
    <property type="protein sequence ID" value="KRL23005.1"/>
    <property type="molecule type" value="Genomic_DNA"/>
</dbReference>
<sequence>MFRNPSKEWSAVLVIALIGAFFIIKERPWVPQGLKSGDSVLAYSIKHDNHHEIKADVMVAGINEANQNGTVDDSANRVFVLKNKKHGNYVFKYDNHYVYLVEIVDLSNNLNWVHATEVKPGSDGETYTQGLSRDSINNMSKFAVEDAAYNINDLTSGFGMDFNTMP</sequence>
<proteinExistence type="predicted"/>
<keyword evidence="2" id="KW-1185">Reference proteome</keyword>
<organism evidence="1 2">
    <name type="scientific">Lentilactobacillus kisonensis DSM 19906 = JCM 15041</name>
    <dbReference type="NCBI Taxonomy" id="1423766"/>
    <lineage>
        <taxon>Bacteria</taxon>
        <taxon>Bacillati</taxon>
        <taxon>Bacillota</taxon>
        <taxon>Bacilli</taxon>
        <taxon>Lactobacillales</taxon>
        <taxon>Lactobacillaceae</taxon>
        <taxon>Lentilactobacillus</taxon>
    </lineage>
</organism>
<name>A0A0R1NRN6_9LACO</name>
<gene>
    <name evidence="1" type="ORF">FC98_GL001036</name>
</gene>
<dbReference type="AlphaFoldDB" id="A0A0R1NRN6"/>
<dbReference type="Proteomes" id="UP000051439">
    <property type="component" value="Unassembled WGS sequence"/>
</dbReference>
<protein>
    <submittedName>
        <fullName evidence="1">Uncharacterized protein</fullName>
    </submittedName>
</protein>
<reference evidence="1 2" key="1">
    <citation type="journal article" date="2015" name="Genome Announc.">
        <title>Expanding the biotechnology potential of lactobacilli through comparative genomics of 213 strains and associated genera.</title>
        <authorList>
            <person name="Sun Z."/>
            <person name="Harris H.M."/>
            <person name="McCann A."/>
            <person name="Guo C."/>
            <person name="Argimon S."/>
            <person name="Zhang W."/>
            <person name="Yang X."/>
            <person name="Jeffery I.B."/>
            <person name="Cooney J.C."/>
            <person name="Kagawa T.F."/>
            <person name="Liu W."/>
            <person name="Song Y."/>
            <person name="Salvetti E."/>
            <person name="Wrobel A."/>
            <person name="Rasinkangas P."/>
            <person name="Parkhill J."/>
            <person name="Rea M.C."/>
            <person name="O'Sullivan O."/>
            <person name="Ritari J."/>
            <person name="Douillard F.P."/>
            <person name="Paul Ross R."/>
            <person name="Yang R."/>
            <person name="Briner A.E."/>
            <person name="Felis G.E."/>
            <person name="de Vos W.M."/>
            <person name="Barrangou R."/>
            <person name="Klaenhammer T.R."/>
            <person name="Caufield P.W."/>
            <person name="Cui Y."/>
            <person name="Zhang H."/>
            <person name="O'Toole P.W."/>
        </authorList>
    </citation>
    <scope>NUCLEOTIDE SEQUENCE [LARGE SCALE GENOMIC DNA]</scope>
    <source>
        <strain evidence="1 2">DSM 19906</strain>
    </source>
</reference>